<dbReference type="Proteomes" id="UP000504603">
    <property type="component" value="Unplaced"/>
</dbReference>
<reference evidence="4" key="1">
    <citation type="submission" date="2025-08" db="UniProtKB">
        <authorList>
            <consortium name="RefSeq"/>
        </authorList>
    </citation>
    <scope>IDENTIFICATION</scope>
    <source>
        <strain evidence="4">OHB3-1</strain>
    </source>
</reference>
<gene>
    <name evidence="4" type="primary">LOC111009048</name>
</gene>
<proteinExistence type="predicted"/>
<dbReference type="CDD" id="cd00118">
    <property type="entry name" value="LysM"/>
    <property type="match status" value="1"/>
</dbReference>
<evidence type="ECO:0000259" key="2">
    <source>
        <dbReference type="PROSITE" id="PS51782"/>
    </source>
</evidence>
<evidence type="ECO:0000256" key="1">
    <source>
        <dbReference type="SAM" id="MobiDB-lite"/>
    </source>
</evidence>
<organism evidence="3 4">
    <name type="scientific">Momordica charantia</name>
    <name type="common">Bitter gourd</name>
    <name type="synonym">Balsam pear</name>
    <dbReference type="NCBI Taxonomy" id="3673"/>
    <lineage>
        <taxon>Eukaryota</taxon>
        <taxon>Viridiplantae</taxon>
        <taxon>Streptophyta</taxon>
        <taxon>Embryophyta</taxon>
        <taxon>Tracheophyta</taxon>
        <taxon>Spermatophyta</taxon>
        <taxon>Magnoliopsida</taxon>
        <taxon>eudicotyledons</taxon>
        <taxon>Gunneridae</taxon>
        <taxon>Pentapetalae</taxon>
        <taxon>rosids</taxon>
        <taxon>fabids</taxon>
        <taxon>Cucurbitales</taxon>
        <taxon>Cucurbitaceae</taxon>
        <taxon>Momordiceae</taxon>
        <taxon>Momordica</taxon>
    </lineage>
</organism>
<name>A0A6J1C8W2_MOMCH</name>
<dbReference type="SMART" id="SM00257">
    <property type="entry name" value="LysM"/>
    <property type="match status" value="1"/>
</dbReference>
<dbReference type="Gene3D" id="3.10.350.10">
    <property type="entry name" value="LysM domain"/>
    <property type="match status" value="1"/>
</dbReference>
<dbReference type="PANTHER" id="PTHR20932:SF36">
    <property type="entry name" value="OS03G0110600 PROTEIN"/>
    <property type="match status" value="1"/>
</dbReference>
<dbReference type="InterPro" id="IPR036779">
    <property type="entry name" value="LysM_dom_sf"/>
</dbReference>
<dbReference type="PROSITE" id="PS51782">
    <property type="entry name" value="LYSM"/>
    <property type="match status" value="1"/>
</dbReference>
<dbReference type="InterPro" id="IPR045030">
    <property type="entry name" value="LYSM1-4"/>
</dbReference>
<evidence type="ECO:0000313" key="4">
    <source>
        <dbReference type="RefSeq" id="XP_022137657.1"/>
    </source>
</evidence>
<dbReference type="GeneID" id="111009048"/>
<dbReference type="AlphaFoldDB" id="A0A6J1C8W2"/>
<dbReference type="RefSeq" id="XP_022137657.1">
    <property type="nucleotide sequence ID" value="XM_022281965.1"/>
</dbReference>
<accession>A0A6J1C8W2</accession>
<dbReference type="SUPFAM" id="SSF54106">
    <property type="entry name" value="LysM domain"/>
    <property type="match status" value="1"/>
</dbReference>
<dbReference type="KEGG" id="mcha:111009048"/>
<dbReference type="PANTHER" id="PTHR20932">
    <property type="entry name" value="LYSM AND PUTATIVE PEPTIDOGLYCAN-BINDING DOMAIN-CONTAINING PROTEIN"/>
    <property type="match status" value="1"/>
</dbReference>
<dbReference type="InterPro" id="IPR018392">
    <property type="entry name" value="LysM"/>
</dbReference>
<evidence type="ECO:0000313" key="3">
    <source>
        <dbReference type="Proteomes" id="UP000504603"/>
    </source>
</evidence>
<feature type="region of interest" description="Disordered" evidence="1">
    <location>
        <begin position="199"/>
        <end position="220"/>
    </location>
</feature>
<protein>
    <submittedName>
        <fullName evidence="4">Uncharacterized protein LOC111009048 isoform X1</fullName>
    </submittedName>
</protein>
<feature type="domain" description="LysM" evidence="2">
    <location>
        <begin position="20"/>
        <end position="64"/>
    </location>
</feature>
<dbReference type="Pfam" id="PF01476">
    <property type="entry name" value="LysM"/>
    <property type="match status" value="1"/>
</dbReference>
<keyword evidence="3" id="KW-1185">Reference proteome</keyword>
<dbReference type="OrthoDB" id="538216at2759"/>
<sequence length="353" mass="37939">MSPSNSSASGISGHGGPNYIEHQISRMDTLAGIAIKYGVEVADIKRLNGLAADLQMFALKKLRIPLPGRHLPSPSLSDASVITGSGPVNEEPLHLGQPTSMLNSLQSLRLKPPNQKASSAMSTLQKYYGLKSQTLERASEGMEMAVYRTENSNGNDDGLFLRTSVLSMPPPNIHPKNRKYAGSFFPENDSITEHLLLAEPGDGESEKSDEKLVRRRQKTEVDNGIGTPERLLKGENSGGGYFSAASNGKGLAMRPKSVSRSMLLPDTDPVWINSIPVGLGDAIITDGISEVHKSSSTSNLRDQDSNNSASVWPTTKWSLKPDLQALSSVAISKPLFDGLPNPITGRRNKAALD</sequence>